<dbReference type="Proteomes" id="UP001303222">
    <property type="component" value="Unassembled WGS sequence"/>
</dbReference>
<dbReference type="EMBL" id="MU859120">
    <property type="protein sequence ID" value="KAK3952626.1"/>
    <property type="molecule type" value="Genomic_DNA"/>
</dbReference>
<keyword evidence="3" id="KW-1185">Reference proteome</keyword>
<feature type="compositionally biased region" description="Basic and acidic residues" evidence="1">
    <location>
        <begin position="25"/>
        <end position="38"/>
    </location>
</feature>
<evidence type="ECO:0000313" key="2">
    <source>
        <dbReference type="EMBL" id="KAK3952626.1"/>
    </source>
</evidence>
<feature type="region of interest" description="Disordered" evidence="1">
    <location>
        <begin position="1"/>
        <end position="38"/>
    </location>
</feature>
<evidence type="ECO:0000313" key="3">
    <source>
        <dbReference type="Proteomes" id="UP001303222"/>
    </source>
</evidence>
<comment type="caution">
    <text evidence="2">The sequence shown here is derived from an EMBL/GenBank/DDBJ whole genome shotgun (WGS) entry which is preliminary data.</text>
</comment>
<name>A0AAN6SGY4_9PEZI</name>
<reference evidence="2" key="1">
    <citation type="journal article" date="2023" name="Mol. Phylogenet. Evol.">
        <title>Genome-scale phylogeny and comparative genomics of the fungal order Sordariales.</title>
        <authorList>
            <person name="Hensen N."/>
            <person name="Bonometti L."/>
            <person name="Westerberg I."/>
            <person name="Brannstrom I.O."/>
            <person name="Guillou S."/>
            <person name="Cros-Aarteil S."/>
            <person name="Calhoun S."/>
            <person name="Haridas S."/>
            <person name="Kuo A."/>
            <person name="Mondo S."/>
            <person name="Pangilinan J."/>
            <person name="Riley R."/>
            <person name="LaButti K."/>
            <person name="Andreopoulos B."/>
            <person name="Lipzen A."/>
            <person name="Chen C."/>
            <person name="Yan M."/>
            <person name="Daum C."/>
            <person name="Ng V."/>
            <person name="Clum A."/>
            <person name="Steindorff A."/>
            <person name="Ohm R.A."/>
            <person name="Martin F."/>
            <person name="Silar P."/>
            <person name="Natvig D.O."/>
            <person name="Lalanne C."/>
            <person name="Gautier V."/>
            <person name="Ament-Velasquez S.L."/>
            <person name="Kruys A."/>
            <person name="Hutchinson M.I."/>
            <person name="Powell A.J."/>
            <person name="Barry K."/>
            <person name="Miller A.N."/>
            <person name="Grigoriev I.V."/>
            <person name="Debuchy R."/>
            <person name="Gladieux P."/>
            <person name="Hiltunen Thoren M."/>
            <person name="Johannesson H."/>
        </authorList>
    </citation>
    <scope>NUCLEOTIDE SEQUENCE</scope>
    <source>
        <strain evidence="2">CBS 626.80</strain>
    </source>
</reference>
<gene>
    <name evidence="2" type="ORF">QBC32DRAFT_340928</name>
</gene>
<sequence length="80" mass="8748">MKAGQTSIDTHPAKAPEGKTSGNRGTDHRHSLYSRREATATFSGRARVNKGPHCWAPRILIINPGGICGSFREHKRGQIL</sequence>
<proteinExistence type="predicted"/>
<organism evidence="2 3">
    <name type="scientific">Pseudoneurospora amorphoporcata</name>
    <dbReference type="NCBI Taxonomy" id="241081"/>
    <lineage>
        <taxon>Eukaryota</taxon>
        <taxon>Fungi</taxon>
        <taxon>Dikarya</taxon>
        <taxon>Ascomycota</taxon>
        <taxon>Pezizomycotina</taxon>
        <taxon>Sordariomycetes</taxon>
        <taxon>Sordariomycetidae</taxon>
        <taxon>Sordariales</taxon>
        <taxon>Sordariaceae</taxon>
        <taxon>Pseudoneurospora</taxon>
    </lineage>
</organism>
<protein>
    <submittedName>
        <fullName evidence="2">Uncharacterized protein</fullName>
    </submittedName>
</protein>
<reference evidence="2" key="2">
    <citation type="submission" date="2023-06" db="EMBL/GenBank/DDBJ databases">
        <authorList>
            <consortium name="Lawrence Berkeley National Laboratory"/>
            <person name="Mondo S.J."/>
            <person name="Hensen N."/>
            <person name="Bonometti L."/>
            <person name="Westerberg I."/>
            <person name="Brannstrom I.O."/>
            <person name="Guillou S."/>
            <person name="Cros-Aarteil S."/>
            <person name="Calhoun S."/>
            <person name="Haridas S."/>
            <person name="Kuo A."/>
            <person name="Pangilinan J."/>
            <person name="Riley R."/>
            <person name="Labutti K."/>
            <person name="Andreopoulos B."/>
            <person name="Lipzen A."/>
            <person name="Chen C."/>
            <person name="Yanf M."/>
            <person name="Daum C."/>
            <person name="Ng V."/>
            <person name="Clum A."/>
            <person name="Steindorff A."/>
            <person name="Ohm R."/>
            <person name="Martin F."/>
            <person name="Silar P."/>
            <person name="Natvig D."/>
            <person name="Lalanne C."/>
            <person name="Gautier V."/>
            <person name="Ament-Velasquez S.L."/>
            <person name="Kruys A."/>
            <person name="Hutchinson M.I."/>
            <person name="Powell A.J."/>
            <person name="Barry K."/>
            <person name="Miller A.N."/>
            <person name="Grigoriev I.V."/>
            <person name="Debuchy R."/>
            <person name="Gladieux P."/>
            <person name="Thoren M.H."/>
            <person name="Johannesson H."/>
        </authorList>
    </citation>
    <scope>NUCLEOTIDE SEQUENCE</scope>
    <source>
        <strain evidence="2">CBS 626.80</strain>
    </source>
</reference>
<accession>A0AAN6SGY4</accession>
<evidence type="ECO:0000256" key="1">
    <source>
        <dbReference type="SAM" id="MobiDB-lite"/>
    </source>
</evidence>
<dbReference type="AlphaFoldDB" id="A0AAN6SGY4"/>